<dbReference type="AlphaFoldDB" id="A0AA39NN27"/>
<keyword evidence="2" id="KW-1185">Reference proteome</keyword>
<reference evidence="1" key="1">
    <citation type="submission" date="2023-06" db="EMBL/GenBank/DDBJ databases">
        <authorList>
            <consortium name="Lawrence Berkeley National Laboratory"/>
            <person name="Ahrendt S."/>
            <person name="Sahu N."/>
            <person name="Indic B."/>
            <person name="Wong-Bajracharya J."/>
            <person name="Merenyi Z."/>
            <person name="Ke H.-M."/>
            <person name="Monk M."/>
            <person name="Kocsube S."/>
            <person name="Drula E."/>
            <person name="Lipzen A."/>
            <person name="Balint B."/>
            <person name="Henrissat B."/>
            <person name="Andreopoulos B."/>
            <person name="Martin F.M."/>
            <person name="Harder C.B."/>
            <person name="Rigling D."/>
            <person name="Ford K.L."/>
            <person name="Foster G.D."/>
            <person name="Pangilinan J."/>
            <person name="Papanicolaou A."/>
            <person name="Barry K."/>
            <person name="LaButti K."/>
            <person name="Viragh M."/>
            <person name="Koriabine M."/>
            <person name="Yan M."/>
            <person name="Riley R."/>
            <person name="Champramary S."/>
            <person name="Plett K.L."/>
            <person name="Tsai I.J."/>
            <person name="Slot J."/>
            <person name="Sipos G."/>
            <person name="Plett J."/>
            <person name="Nagy L.G."/>
            <person name="Grigoriev I.V."/>
        </authorList>
    </citation>
    <scope>NUCLEOTIDE SEQUENCE</scope>
    <source>
        <strain evidence="1">ICMP 16352</strain>
    </source>
</reference>
<accession>A0AA39NN27</accession>
<organism evidence="1 2">
    <name type="scientific">Armillaria novae-zelandiae</name>
    <dbReference type="NCBI Taxonomy" id="153914"/>
    <lineage>
        <taxon>Eukaryota</taxon>
        <taxon>Fungi</taxon>
        <taxon>Dikarya</taxon>
        <taxon>Basidiomycota</taxon>
        <taxon>Agaricomycotina</taxon>
        <taxon>Agaricomycetes</taxon>
        <taxon>Agaricomycetidae</taxon>
        <taxon>Agaricales</taxon>
        <taxon>Marasmiineae</taxon>
        <taxon>Physalacriaceae</taxon>
        <taxon>Armillaria</taxon>
    </lineage>
</organism>
<comment type="caution">
    <text evidence="1">The sequence shown here is derived from an EMBL/GenBank/DDBJ whole genome shotgun (WGS) entry which is preliminary data.</text>
</comment>
<protein>
    <submittedName>
        <fullName evidence="1">Uncharacterized protein</fullName>
    </submittedName>
</protein>
<dbReference type="EMBL" id="JAUEPR010000071">
    <property type="protein sequence ID" value="KAK0468514.1"/>
    <property type="molecule type" value="Genomic_DNA"/>
</dbReference>
<evidence type="ECO:0000313" key="1">
    <source>
        <dbReference type="EMBL" id="KAK0468514.1"/>
    </source>
</evidence>
<gene>
    <name evidence="1" type="ORF">IW261DRAFT_1426341</name>
</gene>
<dbReference type="Proteomes" id="UP001175227">
    <property type="component" value="Unassembled WGS sequence"/>
</dbReference>
<proteinExistence type="predicted"/>
<name>A0AA39NN27_9AGAR</name>
<evidence type="ECO:0000313" key="2">
    <source>
        <dbReference type="Proteomes" id="UP001175227"/>
    </source>
</evidence>
<sequence>MLFFGNTKQIYPHSPYLVDEFLAKVLLEVGRRYAGALAHEGVDKLSIFSGWHTSLQNPWYHYTLRGYNRLGWMAVTLEMEAANQGMVFTYNPRDWNRWMLHSGGLRAKHFFHFGDHVEGKSLNFINYLAGGWSAVFWWIEGQDGAGGWFVAEVKDRHGWSEPEEYARS</sequence>